<dbReference type="Proteomes" id="UP000249986">
    <property type="component" value="Unassembled WGS sequence"/>
</dbReference>
<sequence>MDKSLFKKTENLLRNYNTLETEIKLIEAEIKDIQESYTGCGAIGYNEKSGPTNKFSSMVEDEVIKKEKDLFYLKRDLDYKVRLKRRIDLAIQTLRTKEEKDLIRLRYINQPKVSWGTVARHLKYNKDYCRKELRPKVIKQIADFVFYNPGVQERFII</sequence>
<evidence type="ECO:0000313" key="3">
    <source>
        <dbReference type="Proteomes" id="UP000249986"/>
    </source>
</evidence>
<dbReference type="EMBL" id="UAWG01000023">
    <property type="protein sequence ID" value="SQB61607.1"/>
    <property type="molecule type" value="Genomic_DNA"/>
</dbReference>
<accession>A0A2X2YDE9</accession>
<reference evidence="2 3" key="1">
    <citation type="submission" date="2018-06" db="EMBL/GenBank/DDBJ databases">
        <authorList>
            <consortium name="Pathogen Informatics"/>
            <person name="Doyle S."/>
        </authorList>
    </citation>
    <scope>NUCLEOTIDE SEQUENCE [LARGE SCALE GENOMIC DNA]</scope>
    <source>
        <strain evidence="2 3">NCTC10719</strain>
    </source>
</reference>
<keyword evidence="1" id="KW-0175">Coiled coil</keyword>
<feature type="coiled-coil region" evidence="1">
    <location>
        <begin position="9"/>
        <end position="36"/>
    </location>
</feature>
<name>A0A2X2YDE9_CLOPF</name>
<protein>
    <submittedName>
        <fullName evidence="2">Probable sigma factor</fullName>
    </submittedName>
</protein>
<proteinExistence type="predicted"/>
<organism evidence="2 3">
    <name type="scientific">Clostridium perfringens</name>
    <dbReference type="NCBI Taxonomy" id="1502"/>
    <lineage>
        <taxon>Bacteria</taxon>
        <taxon>Bacillati</taxon>
        <taxon>Bacillota</taxon>
        <taxon>Clostridia</taxon>
        <taxon>Eubacteriales</taxon>
        <taxon>Clostridiaceae</taxon>
        <taxon>Clostridium</taxon>
    </lineage>
</organism>
<evidence type="ECO:0000256" key="1">
    <source>
        <dbReference type="SAM" id="Coils"/>
    </source>
</evidence>
<dbReference type="AlphaFoldDB" id="A0A2X2YDE9"/>
<dbReference type="RefSeq" id="WP_111927242.1">
    <property type="nucleotide sequence ID" value="NZ_UAWG01000023.1"/>
</dbReference>
<evidence type="ECO:0000313" key="2">
    <source>
        <dbReference type="EMBL" id="SQB61607.1"/>
    </source>
</evidence>
<gene>
    <name evidence="2" type="ORF">NCTC10719_03288</name>
</gene>